<feature type="coiled-coil region" evidence="4">
    <location>
        <begin position="319"/>
        <end position="346"/>
    </location>
</feature>
<dbReference type="EMBL" id="JAMQJY010000001">
    <property type="protein sequence ID" value="MCM2674056.1"/>
    <property type="molecule type" value="Genomic_DNA"/>
</dbReference>
<dbReference type="SUPFAM" id="SSF52540">
    <property type="entry name" value="P-loop containing nucleoside triphosphate hydrolases"/>
    <property type="match status" value="1"/>
</dbReference>
<keyword evidence="4" id="KW-0175">Coiled coil</keyword>
<evidence type="ECO:0000313" key="6">
    <source>
        <dbReference type="EMBL" id="MCM2674056.1"/>
    </source>
</evidence>
<accession>A0ABT0XDR6</accession>
<dbReference type="PANTHER" id="PTHR32114:SF2">
    <property type="entry name" value="ABC TRANSPORTER ABCH.3"/>
    <property type="match status" value="1"/>
</dbReference>
<dbReference type="PANTHER" id="PTHR32114">
    <property type="entry name" value="ABC TRANSPORTER ABCH.3"/>
    <property type="match status" value="1"/>
</dbReference>
<keyword evidence="7" id="KW-1185">Reference proteome</keyword>
<evidence type="ECO:0000256" key="3">
    <source>
        <dbReference type="ARBA" id="ARBA00013368"/>
    </source>
</evidence>
<dbReference type="InterPro" id="IPR027417">
    <property type="entry name" value="P-loop_NTPase"/>
</dbReference>
<proteinExistence type="inferred from homology"/>
<reference evidence="6" key="1">
    <citation type="submission" date="2022-06" db="EMBL/GenBank/DDBJ databases">
        <title>Alkalicoccobacillus porphyridii sp. nov., isolated from a marine red alga, Porphyridium purpureum and reclassification of Shouchella plakortidis and Shouchella gibsonii as Alkalicoccobacillus plakortidis comb. nov. and Alkalicoccobacillus gibsonii comb. nov.</title>
        <authorList>
            <person name="Kim K.H."/>
            <person name="Lee J.K."/>
            <person name="Han D.M."/>
            <person name="Baek J.H."/>
            <person name="Jeon C.O."/>
        </authorList>
    </citation>
    <scope>NUCLEOTIDE SEQUENCE</scope>
    <source>
        <strain evidence="6">DSM 19153</strain>
    </source>
</reference>
<protein>
    <recommendedName>
        <fullName evidence="3">Nuclease SbcCD subunit C</fullName>
    </recommendedName>
</protein>
<evidence type="ECO:0000256" key="5">
    <source>
        <dbReference type="SAM" id="MobiDB-lite"/>
    </source>
</evidence>
<organism evidence="6 7">
    <name type="scientific">Alkalicoccobacillus plakortidis</name>
    <dbReference type="NCBI Taxonomy" id="444060"/>
    <lineage>
        <taxon>Bacteria</taxon>
        <taxon>Bacillati</taxon>
        <taxon>Bacillota</taxon>
        <taxon>Bacilli</taxon>
        <taxon>Bacillales</taxon>
        <taxon>Bacillaceae</taxon>
        <taxon>Alkalicoccobacillus</taxon>
    </lineage>
</organism>
<evidence type="ECO:0000256" key="4">
    <source>
        <dbReference type="SAM" id="Coils"/>
    </source>
</evidence>
<gene>
    <name evidence="6" type="ORF">NDM98_00020</name>
</gene>
<dbReference type="RefSeq" id="WP_251602885.1">
    <property type="nucleotide sequence ID" value="NZ_JAMQJY010000001.1"/>
</dbReference>
<feature type="region of interest" description="Disordered" evidence="5">
    <location>
        <begin position="445"/>
        <end position="465"/>
    </location>
</feature>
<name>A0ABT0XDR6_9BACI</name>
<dbReference type="Gene3D" id="3.40.50.300">
    <property type="entry name" value="P-loop containing nucleotide triphosphate hydrolases"/>
    <property type="match status" value="1"/>
</dbReference>
<evidence type="ECO:0000256" key="2">
    <source>
        <dbReference type="ARBA" id="ARBA00011322"/>
    </source>
</evidence>
<evidence type="ECO:0000313" key="7">
    <source>
        <dbReference type="Proteomes" id="UP001203665"/>
    </source>
</evidence>
<comment type="caution">
    <text evidence="6">The sequence shown here is derived from an EMBL/GenBank/DDBJ whole genome shotgun (WGS) entry which is preliminary data.</text>
</comment>
<dbReference type="Proteomes" id="UP001203665">
    <property type="component" value="Unassembled WGS sequence"/>
</dbReference>
<evidence type="ECO:0000256" key="1">
    <source>
        <dbReference type="ARBA" id="ARBA00006930"/>
    </source>
</evidence>
<comment type="subunit">
    <text evidence="2">Heterodimer of SbcC and SbcD.</text>
</comment>
<sequence length="662" mass="75038">MTKSLKLLSIELTHFKGIKSFRLEANGEDVVVYGDNASGKTSVFDAFVWLLFNKNSQNKTDFDIKTLTESGDHLHGLSHEVEAKFEIDGIKKLTLKKVYAEKWTKKRGSAESTFSGHTTDHFIDEIPKKKKEFDEKVAELIKEDVFKLLTSPTYFNEQLHWQKRRDVLLQVGGDISNDEVVAANKELASLPSILGDRSIEDHRKWLTSQKAGVNAQLDTLPVRIDEVQRSLPDVSGLDESLIAQEIKFLQSQLQEKEDEHSRLRNGSEVSTKENELRLIQGSLIDIKNRLQASAHDEVMKTRREVGQKQGDTDALEQSLNSKKRLLASHEETVNTLTKQADALRDLWTKENQCAFEHEAETECPTCKQELPEDEVAAVNERALSAFNLKKAEKLESISSDGKRKKVTIEESNQAIEKLESEIAEIEQNWQDAKEQLIEVQVRYQTEQKSIPDPNENTEYQEQSKKAEEKQAEINELKQSSAGAIEKVLSEIQKFKSEIKDLEADQSKFTLIENSQTRIAELEAEEKKLAAHYEELERQLFLTEEFIRTKVQLFEERINSHFQYARFKLFDSQINGGLTETCETLYKGVPYGSNLNDAARINVGLDIINTLSAHYGFSAPIFIDNSESVTKLIKVGSQVIALEVSADHPNLTIGGKKAIKEAV</sequence>
<feature type="coiled-coil region" evidence="4">
    <location>
        <begin position="239"/>
        <end position="266"/>
    </location>
</feature>
<comment type="similarity">
    <text evidence="1">Belongs to the SMC family. SbcC subfamily.</text>
</comment>